<dbReference type="PANTHER" id="PTHR47526:SF3">
    <property type="entry name" value="PHD-TYPE DOMAIN-CONTAINING PROTEIN"/>
    <property type="match status" value="1"/>
</dbReference>
<name>A0A162F0K6_9CRUS</name>
<sequence>MSSSFSSYANGLQPAERHAYLEKLKLISCAHCPYEIPKELWKQGNECNKFVPKITSSDIFIYLIETKCKEITGETVQAFKGLAYESKQAVRDGWIKSFNCLVLHSGVVLVKAKVMKINSVIHCIVVTRLIHYYFYQ</sequence>
<protein>
    <submittedName>
        <fullName evidence="1">Uncharacterized protein</fullName>
    </submittedName>
</protein>
<dbReference type="EMBL" id="LRGB01012924">
    <property type="protein sequence ID" value="KZR99692.1"/>
    <property type="molecule type" value="Genomic_DNA"/>
</dbReference>
<comment type="caution">
    <text evidence="1">The sequence shown here is derived from an EMBL/GenBank/DDBJ whole genome shotgun (WGS) entry which is preliminary data.</text>
</comment>
<organism evidence="1 2">
    <name type="scientific">Daphnia magna</name>
    <dbReference type="NCBI Taxonomy" id="35525"/>
    <lineage>
        <taxon>Eukaryota</taxon>
        <taxon>Metazoa</taxon>
        <taxon>Ecdysozoa</taxon>
        <taxon>Arthropoda</taxon>
        <taxon>Crustacea</taxon>
        <taxon>Branchiopoda</taxon>
        <taxon>Diplostraca</taxon>
        <taxon>Cladocera</taxon>
        <taxon>Anomopoda</taxon>
        <taxon>Daphniidae</taxon>
        <taxon>Daphnia</taxon>
    </lineage>
</organism>
<evidence type="ECO:0000313" key="1">
    <source>
        <dbReference type="EMBL" id="KZR99692.1"/>
    </source>
</evidence>
<dbReference type="AlphaFoldDB" id="A0A162F0K6"/>
<evidence type="ECO:0000313" key="2">
    <source>
        <dbReference type="Proteomes" id="UP000076858"/>
    </source>
</evidence>
<keyword evidence="2" id="KW-1185">Reference proteome</keyword>
<dbReference type="OrthoDB" id="6336565at2759"/>
<accession>A0A162F0K6</accession>
<gene>
    <name evidence="1" type="ORF">APZ42_004345</name>
</gene>
<dbReference type="Proteomes" id="UP000076858">
    <property type="component" value="Unassembled WGS sequence"/>
</dbReference>
<reference evidence="1 2" key="1">
    <citation type="submission" date="2016-03" db="EMBL/GenBank/DDBJ databases">
        <title>EvidentialGene: Evidence-directed Construction of Genes on Genomes.</title>
        <authorList>
            <person name="Gilbert D.G."/>
            <person name="Choi J.-H."/>
            <person name="Mockaitis K."/>
            <person name="Colbourne J."/>
            <person name="Pfrender M."/>
        </authorList>
    </citation>
    <scope>NUCLEOTIDE SEQUENCE [LARGE SCALE GENOMIC DNA]</scope>
    <source>
        <strain evidence="1 2">Xinb3</strain>
        <tissue evidence="1">Complete organism</tissue>
    </source>
</reference>
<proteinExistence type="predicted"/>
<dbReference type="PANTHER" id="PTHR47526">
    <property type="entry name" value="ATP-DEPENDENT DNA HELICASE"/>
    <property type="match status" value="1"/>
</dbReference>
<feature type="non-terminal residue" evidence="1">
    <location>
        <position position="136"/>
    </location>
</feature>